<name>A0A4Z2GL61_9TELE</name>
<reference evidence="2 3" key="1">
    <citation type="submission" date="2019-03" db="EMBL/GenBank/DDBJ databases">
        <title>First draft genome of Liparis tanakae, snailfish: a comprehensive survey of snailfish specific genes.</title>
        <authorList>
            <person name="Kim W."/>
            <person name="Song I."/>
            <person name="Jeong J.-H."/>
            <person name="Kim D."/>
            <person name="Kim S."/>
            <person name="Ryu S."/>
            <person name="Song J.Y."/>
            <person name="Lee S.K."/>
        </authorList>
    </citation>
    <scope>NUCLEOTIDE SEQUENCE [LARGE SCALE GENOMIC DNA]</scope>
    <source>
        <tissue evidence="2">Muscle</tissue>
    </source>
</reference>
<dbReference type="AlphaFoldDB" id="A0A4Z2GL61"/>
<evidence type="ECO:0000256" key="1">
    <source>
        <dbReference type="SAM" id="MobiDB-lite"/>
    </source>
</evidence>
<proteinExistence type="predicted"/>
<dbReference type="Proteomes" id="UP000314294">
    <property type="component" value="Unassembled WGS sequence"/>
</dbReference>
<feature type="compositionally biased region" description="Low complexity" evidence="1">
    <location>
        <begin position="56"/>
        <end position="66"/>
    </location>
</feature>
<keyword evidence="3" id="KW-1185">Reference proteome</keyword>
<feature type="region of interest" description="Disordered" evidence="1">
    <location>
        <begin position="385"/>
        <end position="419"/>
    </location>
</feature>
<organism evidence="2 3">
    <name type="scientific">Liparis tanakae</name>
    <name type="common">Tanaka's snailfish</name>
    <dbReference type="NCBI Taxonomy" id="230148"/>
    <lineage>
        <taxon>Eukaryota</taxon>
        <taxon>Metazoa</taxon>
        <taxon>Chordata</taxon>
        <taxon>Craniata</taxon>
        <taxon>Vertebrata</taxon>
        <taxon>Euteleostomi</taxon>
        <taxon>Actinopterygii</taxon>
        <taxon>Neopterygii</taxon>
        <taxon>Teleostei</taxon>
        <taxon>Neoteleostei</taxon>
        <taxon>Acanthomorphata</taxon>
        <taxon>Eupercaria</taxon>
        <taxon>Perciformes</taxon>
        <taxon>Cottioidei</taxon>
        <taxon>Cottales</taxon>
        <taxon>Liparidae</taxon>
        <taxon>Liparis</taxon>
    </lineage>
</organism>
<evidence type="ECO:0000313" key="3">
    <source>
        <dbReference type="Proteomes" id="UP000314294"/>
    </source>
</evidence>
<feature type="compositionally biased region" description="Low complexity" evidence="1">
    <location>
        <begin position="79"/>
        <end position="92"/>
    </location>
</feature>
<evidence type="ECO:0000313" key="2">
    <source>
        <dbReference type="EMBL" id="TNN53573.1"/>
    </source>
</evidence>
<feature type="region of interest" description="Disordered" evidence="1">
    <location>
        <begin position="56"/>
        <end position="92"/>
    </location>
</feature>
<dbReference type="EMBL" id="SRLO01000512">
    <property type="protein sequence ID" value="TNN53573.1"/>
    <property type="molecule type" value="Genomic_DNA"/>
</dbReference>
<comment type="caution">
    <text evidence="2">The sequence shown here is derived from an EMBL/GenBank/DDBJ whole genome shotgun (WGS) entry which is preliminary data.</text>
</comment>
<accession>A0A4Z2GL61</accession>
<sequence>MKQGLLYNQRRRPLVVRSQRGGCSVPSEGWASVRRCLGDTGAVYGGEAPERLRLAPRARAGASGASSFTGTQRRRSAPRRGASARRGAASPGRRSLNGWLLNRLSHCSWRHIVSRKRSTENALEAAGSFTTRTPPSARTAEDDEELAIWSSSVRLLTPPTSDHLPSPRVALQGAQQDLGLSMQDWTTSCSTAFTGPGPKWSGRRCICFLSSAPPPAALAAAAASATAFSSAMVSLLGRRPRTPFLTGSAGSGLGSRYGDCMERRLGLEGEAGRTGTALGRLAGGGGVTGGHGDWRLYWRYMMRFSWCLQALLKSKAPRQPSNITKTSSPFTSPTVAGQMRYGFFLSTASSFMPNRKRFCGGLGGSLRTDRRSEVLRFLKNRQTVRGSAVPQRTDRRVRGSAVPQKTDRRVRGSAVPQRTDRRSEVLRFLREQTDGSEVLRFLKNRQTVRGSAVPQRTDGSTGSQTFLKAAAGAISAPFRVLRRNMGHEEAFIRKPAGGGTKR</sequence>
<gene>
    <name evidence="2" type="ORF">EYF80_036216</name>
</gene>
<protein>
    <submittedName>
        <fullName evidence="2">Uncharacterized protein</fullName>
    </submittedName>
</protein>